<evidence type="ECO:0000313" key="2">
    <source>
        <dbReference type="Proteomes" id="UP001151088"/>
    </source>
</evidence>
<proteinExistence type="predicted"/>
<accession>A0A9X2T5D0</accession>
<keyword evidence="2" id="KW-1185">Reference proteome</keyword>
<gene>
    <name evidence="1" type="ORF">NVS89_09380</name>
</gene>
<dbReference type="InterPro" id="IPR027417">
    <property type="entry name" value="P-loop_NTPase"/>
</dbReference>
<evidence type="ECO:0000313" key="1">
    <source>
        <dbReference type="EMBL" id="MCS0495309.1"/>
    </source>
</evidence>
<reference evidence="1" key="1">
    <citation type="submission" date="2022-08" db="EMBL/GenBank/DDBJ databases">
        <authorList>
            <person name="Li F."/>
        </authorList>
    </citation>
    <scope>NUCLEOTIDE SEQUENCE</scope>
    <source>
        <strain evidence="1">MQZ15Z-1</strain>
    </source>
</reference>
<sequence>MTETNTNPQAEKLAAGGGNATAAGVIFQSGVGALFAVDMLTQRALDHRLELGAARPVAVRFESEAPVDDILVETTAGGWIFVQCKTTMTLSRSLESPLGKTADEIVRLWQICESDSPSYGWDRPLDPARDRIVVAVGAAASSSVREALAGALAAVRAPSAAPLTQIAYEALDALRNLLTLAWSRVTGSSPSTGQVEAILRLVWVVEFDLPGGAQSAAIEALRGTLQNPETASATWSAIQSQCAVLMSARRGTDEFDLKRRLGVSVAFLAPPDFREDVRVVRQRSDEVRDDLARFEETRVHGASIQVPRACTDAVVAAARDGSLVIVGDPGAGKSGVINSAAAALRAEGHDVIELAVDRLPVDSLGELRTQLGLEHSFREVLANWPGAQTGYLFIDALDATRGGQSEAVFRAVIAEVLGMSDRRWHVIASIRTFDLMLGEQFRRLFAGAPPSPQFASPSFGRVRHIQIPEWSDTEFAELLRQAPDLRTAIEHGGERLRNLARVPFNTRLLADLLSGGMAPEAFGELASQVELLGLYWQERVVRLGTPAERCLRRTVELMVQRGRLQANRIEASRDTGSAIDELRQANVLVDVGDRDASFRHHILFDYAASRVFIDPDDIAATASLLRANPALGLMLGPALAFALQGLWASSAPGRSEFWDAIIELAGNTAADAVGRSVAARCGSELPRTVGDIEQFAAMIAANDSRRSNTAAAFANVVGALAVRAEDKLTIALSPWCRLAALISQVRQEVAWPLRTLLHLLLGREPAGPDLNEAGTAARALLAYAVREPNAQTLVASAIGFVGSTYPTNPVASREALAALLDPVRLAEHAHEDMHWLTRETAHIAPYDAAFVVRLFATVFGHEVGDEQQTSLGNSRILPLSSTRRQDYDMARWSLKEAFPDFIASHPAEGVRAMIAAIAGYIAQGRHSTSGTEAVRIEAGGASITFQEDMSHIWAWDPTDAHSNNAIALVNAYAKFLAAAPADKAARLVEAVMQENTTALIWARTFQGAAKRADDAASALRPWAVQPPFLISLDTRKDAVDFIANGYGTWPVGERAEFERDVLALKRPDVKDPAEWQNHIRRVIFGTIGESALASENARAYARPTSEGVEQPSNERAFAIRSYSRGVDDHWWLLDRGVDVDAEPNASVLEQIDAATTIAPGDLDAATLHALSEALAGLVAALETTPADPLVIDQGWRRAASACERLSQQSEILRQLPDDVTRLASIVSRLLALPVEAADADDQGQVSLGGIESEALEAALNLALLDRSTAERFLPALHDRAGVPRASARLAVMSRLNQLWNSAREDMWCIAEARAAAESNHEVLRFLLGFLNRLVHADPVRVEAIALTLLQRGVLANTDPSREIEGAAGTLFAILWVSHGREQSHAVLDRWLEAPAGHRDEFCEIAFAIRGGLVLGYDKEDAADDLVRHRCQALAARIIDVTASQLDAYLATPADQVPADGPDRAGVLAQIMDRMSDQFYFASGAMAERDRSESTGLSTPDLRRRFFDENQATFRRVGTSGTPHTIYHLIELLDFLSDADPPAIFDLVAHALLVGGRRHGFHFESLGADRFVKVIGRFLADYRPLFEAPDRRSQIVECLNVFAEAGWPAARRLLFQLPELLR</sequence>
<dbReference type="SUPFAM" id="SSF52540">
    <property type="entry name" value="P-loop containing nucleoside triphosphate hydrolases"/>
    <property type="match status" value="1"/>
</dbReference>
<protein>
    <submittedName>
        <fullName evidence="1">Uncharacterized protein</fullName>
    </submittedName>
</protein>
<dbReference type="Proteomes" id="UP001151088">
    <property type="component" value="Unassembled WGS sequence"/>
</dbReference>
<name>A0A9X2T5D0_9HYPH</name>
<comment type="caution">
    <text evidence="1">The sequence shown here is derived from an EMBL/GenBank/DDBJ whole genome shotgun (WGS) entry which is preliminary data.</text>
</comment>
<dbReference type="RefSeq" id="WP_258732403.1">
    <property type="nucleotide sequence ID" value="NZ_JANTHZ010000003.1"/>
</dbReference>
<organism evidence="1 2">
    <name type="scientific">Ancylobacter mangrovi</name>
    <dbReference type="NCBI Taxonomy" id="2972472"/>
    <lineage>
        <taxon>Bacteria</taxon>
        <taxon>Pseudomonadati</taxon>
        <taxon>Pseudomonadota</taxon>
        <taxon>Alphaproteobacteria</taxon>
        <taxon>Hyphomicrobiales</taxon>
        <taxon>Xanthobacteraceae</taxon>
        <taxon>Ancylobacter</taxon>
    </lineage>
</organism>
<dbReference type="EMBL" id="JANTHZ010000003">
    <property type="protein sequence ID" value="MCS0495309.1"/>
    <property type="molecule type" value="Genomic_DNA"/>
</dbReference>